<protein>
    <submittedName>
        <fullName evidence="2">SDR family NAD(P)-dependent oxidoreductase</fullName>
    </submittedName>
</protein>
<dbReference type="InterPro" id="IPR036291">
    <property type="entry name" value="NAD(P)-bd_dom_sf"/>
</dbReference>
<dbReference type="GO" id="GO:0016491">
    <property type="term" value="F:oxidoreductase activity"/>
    <property type="evidence" value="ECO:0007669"/>
    <property type="project" value="UniProtKB-KW"/>
</dbReference>
<dbReference type="AlphaFoldDB" id="A0A837ZY61"/>
<dbReference type="Gene3D" id="3.40.50.720">
    <property type="entry name" value="NAD(P)-binding Rossmann-like Domain"/>
    <property type="match status" value="1"/>
</dbReference>
<dbReference type="EMBL" id="JACCKD010000003">
    <property type="protein sequence ID" value="MBA0125576.1"/>
    <property type="molecule type" value="Genomic_DNA"/>
</dbReference>
<organism evidence="2 3">
    <name type="scientific">Haloechinothrix aidingensis</name>
    <dbReference type="NCBI Taxonomy" id="2752311"/>
    <lineage>
        <taxon>Bacteria</taxon>
        <taxon>Bacillati</taxon>
        <taxon>Actinomycetota</taxon>
        <taxon>Actinomycetes</taxon>
        <taxon>Pseudonocardiales</taxon>
        <taxon>Pseudonocardiaceae</taxon>
        <taxon>Haloechinothrix</taxon>
    </lineage>
</organism>
<dbReference type="PANTHER" id="PTHR43157:SF31">
    <property type="entry name" value="PHOSPHATIDYLINOSITOL-GLYCAN BIOSYNTHESIS CLASS F PROTEIN"/>
    <property type="match status" value="1"/>
</dbReference>
<gene>
    <name evidence="2" type="ORF">H0B56_08510</name>
</gene>
<sequence length="326" mass="34367">MADQSPRTDSWDESRIPDQSGKTVLVTGANSGLGLRTASVLAGKGAHVLLACRSPERGQSALDAVTRQATGSKPRLVQLDLGDLATVRQSATEIREITGDRLDVLVNNAGIMALPKGSTEDGFELQFGTNHLGHAALTWLLMPALRGSATGARVVSVSSIAATQAKIDLDDPNYERRTYNPWGAYGQSKLANQVFALELHRRLQAAGEPVSSVAAHPGLTATGLAGSMAGSYRNPLVSGVLRAGSWFSDAVLAQSVNRGALPQLHAATAPEVESGQYFGPDGFRQLRGAPTAVKPLRPARDTELGDRFWALTARLTGVTPDPDGRS</sequence>
<dbReference type="NCBIfam" id="NF004846">
    <property type="entry name" value="PRK06197.1"/>
    <property type="match status" value="1"/>
</dbReference>
<dbReference type="PANTHER" id="PTHR43157">
    <property type="entry name" value="PHOSPHATIDYLINOSITOL-GLYCAN BIOSYNTHESIS CLASS F PROTEIN-RELATED"/>
    <property type="match status" value="1"/>
</dbReference>
<keyword evidence="3" id="KW-1185">Reference proteome</keyword>
<reference evidence="2 3" key="1">
    <citation type="submission" date="2020-07" db="EMBL/GenBank/DDBJ databases">
        <title>Genome of Haloechinothrix sp.</title>
        <authorList>
            <person name="Tang S.-K."/>
            <person name="Yang L."/>
            <person name="Zhu W.-Y."/>
        </authorList>
    </citation>
    <scope>NUCLEOTIDE SEQUENCE [LARGE SCALE GENOMIC DNA]</scope>
    <source>
        <strain evidence="2 3">YIM 98757</strain>
    </source>
</reference>
<dbReference type="InterPro" id="IPR002347">
    <property type="entry name" value="SDR_fam"/>
</dbReference>
<comment type="caution">
    <text evidence="2">The sequence shown here is derived from an EMBL/GenBank/DDBJ whole genome shotgun (WGS) entry which is preliminary data.</text>
</comment>
<proteinExistence type="predicted"/>
<dbReference type="SUPFAM" id="SSF51735">
    <property type="entry name" value="NAD(P)-binding Rossmann-fold domains"/>
    <property type="match status" value="1"/>
</dbReference>
<dbReference type="Pfam" id="PF00106">
    <property type="entry name" value="adh_short"/>
    <property type="match status" value="1"/>
</dbReference>
<name>A0A837ZY61_9PSEU</name>
<dbReference type="CDD" id="cd05327">
    <property type="entry name" value="retinol-DH_like_SDR_c_like"/>
    <property type="match status" value="1"/>
</dbReference>
<dbReference type="RefSeq" id="WP_180892449.1">
    <property type="nucleotide sequence ID" value="NZ_JACCKD010000003.1"/>
</dbReference>
<accession>A0A837ZY61</accession>
<evidence type="ECO:0000256" key="1">
    <source>
        <dbReference type="ARBA" id="ARBA00023002"/>
    </source>
</evidence>
<evidence type="ECO:0000313" key="2">
    <source>
        <dbReference type="EMBL" id="MBA0125576.1"/>
    </source>
</evidence>
<keyword evidence="1" id="KW-0560">Oxidoreductase</keyword>
<dbReference type="Proteomes" id="UP000582974">
    <property type="component" value="Unassembled WGS sequence"/>
</dbReference>
<evidence type="ECO:0000313" key="3">
    <source>
        <dbReference type="Proteomes" id="UP000582974"/>
    </source>
</evidence>
<dbReference type="PRINTS" id="PR00081">
    <property type="entry name" value="GDHRDH"/>
</dbReference>